<dbReference type="Proteomes" id="UP001424532">
    <property type="component" value="Unassembled WGS sequence"/>
</dbReference>
<gene>
    <name evidence="1" type="ORF">ABFE88_05090</name>
</gene>
<dbReference type="EMBL" id="JBDLYL010000004">
    <property type="protein sequence ID" value="MEN8639027.1"/>
    <property type="molecule type" value="Genomic_DNA"/>
</dbReference>
<accession>A0ABV0DC98</accession>
<proteinExistence type="predicted"/>
<dbReference type="RefSeq" id="WP_347149168.1">
    <property type="nucleotide sequence ID" value="NZ_JBDLYL010000004.1"/>
</dbReference>
<comment type="caution">
    <text evidence="1">The sequence shown here is derived from an EMBL/GenBank/DDBJ whole genome shotgun (WGS) entry which is preliminary data.</text>
</comment>
<name>A0ABV0DC98_9PSED</name>
<organism evidence="1 2">
    <name type="scientific">Pseudomonas sichuanensis</name>
    <dbReference type="NCBI Taxonomy" id="2213015"/>
    <lineage>
        <taxon>Bacteria</taxon>
        <taxon>Pseudomonadati</taxon>
        <taxon>Pseudomonadota</taxon>
        <taxon>Gammaproteobacteria</taxon>
        <taxon>Pseudomonadales</taxon>
        <taxon>Pseudomonadaceae</taxon>
        <taxon>Pseudomonas</taxon>
    </lineage>
</organism>
<evidence type="ECO:0000313" key="1">
    <source>
        <dbReference type="EMBL" id="MEN8639027.1"/>
    </source>
</evidence>
<sequence length="438" mass="49563">MNHSLNAYAPTEVLLSPPSVNNTSTNHLVQLKRDPQFCPEATAQWSSTLGHIDDRGLYTAADRVTGTDVINCDLVFNGVLIGHGQSVLEYGEPDAAPTPYWERVTCTLKVAHFADNRPVRAQMFGNGAQQLVLDLTLKDENEAPLPAEDWQQVQLFDYFSHQTITRIGNPMLEQGAVTWAFTTEENHDFLPATLPESILTSDPLTSTPFSNYRYLHSRAMSGAIKKVYAGLCDKYGWWHYFLEGNNQFEAGILPYQPPQLTMRSVQKNGFDENDFTPRYPYDSNLNTTEYFIVSVPDGFKFCSVKGVDENNTLVNRLSIVRFERDALSAQHCSVTGLILNKAQSTVIFDPELLSMPLFAGRLEYNYQDELQPDEVIVTVHRLSNIPLALASENERSRLLGHFPHDLVLQFQDKYGNRFEKSIGFVPRHQGRHRNELTL</sequence>
<protein>
    <submittedName>
        <fullName evidence="1">Uncharacterized protein</fullName>
    </submittedName>
</protein>
<keyword evidence="2" id="KW-1185">Reference proteome</keyword>
<evidence type="ECO:0000313" key="2">
    <source>
        <dbReference type="Proteomes" id="UP001424532"/>
    </source>
</evidence>
<reference evidence="1 2" key="1">
    <citation type="submission" date="2024-05" db="EMBL/GenBank/DDBJ databases">
        <title>Sequence of Lycoming College course isolates.</title>
        <authorList>
            <person name="Reigle C.A."/>
            <person name="Newman J.D."/>
        </authorList>
    </citation>
    <scope>NUCLEOTIDE SEQUENCE [LARGE SCALE GENOMIC DNA]</scope>
    <source>
        <strain evidence="1 2">CAR-09</strain>
    </source>
</reference>